<protein>
    <submittedName>
        <fullName evidence="1">Uncharacterized protein</fullName>
    </submittedName>
</protein>
<reference evidence="1" key="1">
    <citation type="submission" date="2020-04" db="EMBL/GenBank/DDBJ databases">
        <authorList>
            <person name="Chiriac C."/>
            <person name="Salcher M."/>
            <person name="Ghai R."/>
            <person name="Kavagutti S V."/>
        </authorList>
    </citation>
    <scope>NUCLEOTIDE SEQUENCE</scope>
</reference>
<gene>
    <name evidence="1" type="ORF">UFOVP674_15</name>
</gene>
<organism evidence="1">
    <name type="scientific">uncultured Caudovirales phage</name>
    <dbReference type="NCBI Taxonomy" id="2100421"/>
    <lineage>
        <taxon>Viruses</taxon>
        <taxon>Duplodnaviria</taxon>
        <taxon>Heunggongvirae</taxon>
        <taxon>Uroviricota</taxon>
        <taxon>Caudoviricetes</taxon>
        <taxon>Peduoviridae</taxon>
        <taxon>Maltschvirus</taxon>
        <taxon>Maltschvirus maltsch</taxon>
    </lineage>
</organism>
<dbReference type="EMBL" id="LR796630">
    <property type="protein sequence ID" value="CAB4155457.1"/>
    <property type="molecule type" value="Genomic_DNA"/>
</dbReference>
<evidence type="ECO:0000313" key="1">
    <source>
        <dbReference type="EMBL" id="CAB4155457.1"/>
    </source>
</evidence>
<proteinExistence type="predicted"/>
<name>A0A6J5N9N9_9CAUD</name>
<sequence length="113" mass="12930">MSLPLAEWRFFDDPTRGHENRLCWLYLEIIKVSVQDAVKGIKAGIVDPVTLEPIYAPMKEDMLDWQTGAAFLRSSACANLCEYLNAWSNGTLKLNPETFVRVVKQTIKQTKRK</sequence>
<accession>A0A6J5N9N9</accession>